<name>A0A834BK29_ORYME</name>
<organism evidence="2 3">
    <name type="scientific">Oryzias melastigma</name>
    <name type="common">Marine medaka</name>
    <dbReference type="NCBI Taxonomy" id="30732"/>
    <lineage>
        <taxon>Eukaryota</taxon>
        <taxon>Metazoa</taxon>
        <taxon>Chordata</taxon>
        <taxon>Craniata</taxon>
        <taxon>Vertebrata</taxon>
        <taxon>Euteleostomi</taxon>
        <taxon>Actinopterygii</taxon>
        <taxon>Neopterygii</taxon>
        <taxon>Teleostei</taxon>
        <taxon>Neoteleostei</taxon>
        <taxon>Acanthomorphata</taxon>
        <taxon>Ovalentaria</taxon>
        <taxon>Atherinomorphae</taxon>
        <taxon>Beloniformes</taxon>
        <taxon>Adrianichthyidae</taxon>
        <taxon>Oryziinae</taxon>
        <taxon>Oryzias</taxon>
    </lineage>
</organism>
<accession>A0A834BK29</accession>
<dbReference type="AlphaFoldDB" id="A0A834BK29"/>
<evidence type="ECO:0000256" key="1">
    <source>
        <dbReference type="SAM" id="MobiDB-lite"/>
    </source>
</evidence>
<evidence type="ECO:0000313" key="2">
    <source>
        <dbReference type="EMBL" id="KAF6715162.1"/>
    </source>
</evidence>
<comment type="caution">
    <text evidence="2">The sequence shown here is derived from an EMBL/GenBank/DDBJ whole genome shotgun (WGS) entry which is preliminary data.</text>
</comment>
<feature type="compositionally biased region" description="Low complexity" evidence="1">
    <location>
        <begin position="1"/>
        <end position="12"/>
    </location>
</feature>
<proteinExistence type="predicted"/>
<protein>
    <submittedName>
        <fullName evidence="2">Uncharacterized protein</fullName>
    </submittedName>
</protein>
<sequence>MASSSSAVSGAGHDYTQKANAEQDTVIPDEEESPLLSISTEGTPCKEKLQKKAQLATPRGERRSSGCDNDIVDVLSNLINTGFDATEKLIHDNSLKIEGIAWED</sequence>
<feature type="region of interest" description="Disordered" evidence="1">
    <location>
        <begin position="1"/>
        <end position="67"/>
    </location>
</feature>
<dbReference type="EMBL" id="WKFB01001149">
    <property type="protein sequence ID" value="KAF6715162.1"/>
    <property type="molecule type" value="Genomic_DNA"/>
</dbReference>
<gene>
    <name evidence="2" type="ORF">FQA47_025044</name>
</gene>
<evidence type="ECO:0000313" key="3">
    <source>
        <dbReference type="Proteomes" id="UP000646548"/>
    </source>
</evidence>
<reference evidence="2" key="1">
    <citation type="journal article" name="BMC Genomics">
        <title>Long-read sequencing and de novo genome assembly of marine medaka (Oryzias melastigma).</title>
        <authorList>
            <person name="Liang P."/>
            <person name="Saqib H.S.A."/>
            <person name="Ni X."/>
            <person name="Shen Y."/>
        </authorList>
    </citation>
    <scope>NUCLEOTIDE SEQUENCE</scope>
    <source>
        <strain evidence="2">Bigg-433</strain>
    </source>
</reference>
<dbReference type="Proteomes" id="UP000646548">
    <property type="component" value="Unassembled WGS sequence"/>
</dbReference>